<comment type="caution">
    <text evidence="3">The sequence shown here is derived from an EMBL/GenBank/DDBJ whole genome shotgun (WGS) entry which is preliminary data.</text>
</comment>
<protein>
    <recommendedName>
        <fullName evidence="2">Type IV secretion system coupling protein TraD DNA-binding domain-containing protein</fullName>
    </recommendedName>
</protein>
<dbReference type="PANTHER" id="PTHR30121:SF11">
    <property type="entry name" value="AAA+ ATPASE DOMAIN-CONTAINING PROTEIN"/>
    <property type="match status" value="1"/>
</dbReference>
<dbReference type="AlphaFoldDB" id="A0A1F6X0W9"/>
<sequence length="657" mass="75338">MLGDPEKITYFAETDYRNNKVPFGIKAKDRTRHVYVIGKTGMGKSTLLENMAIQDIIEGEGMAFIDPHGGTAEKLLDYIPEHRIKDVIYFAPFDMDYPVSFNVMEDVGIDKRHLVASGLMSAFKKIWVDAWSARMEYILNNILLALLEYPNATLLGVNRMLADKNYRKKVVNNISDPSVKAFWVDEFAKYGDRYMQEAGAAIQNKIGQFVSNPLIRNIIGQPKSTFDIREVMDKRKILIMNLSKGKIGEQNSNLLGGMLITKIYLGAMSRADVSAGALERLPNFYFYVDEFQSFANESFADILSEARKYKLNLTIAHQYIEQMPEEVRAAVFGNVGTMIIFRVGSFDAEIFEKEFSPYFFIDDIVNLGFAQIYLKLLINGIGSKPFSAVTIPPIKEPPINFKEQIILNSRKAYSRQRAFVEEEIKSWHDTIEEEKDERSLLNKDFKKKEFNSTTKLPTPNYRPRQNDTKFQRSQTPLRYEKSQSLLTNQRSEKSQTEIKNNPPITTWKPDKNIQTQTTINHPKKQRSQMQKIEPSSPKLKELLNKLEGGTNPDSNFKNREFLTDEKVKIEKNENYGKTVPLSQLKEKVPQKDPSAQNLSQLKEVLNKALENRENKKNSIPPSQNQRLSISTESQIGTEKKLNPPKEVPEDVLKKILE</sequence>
<reference evidence="3 4" key="1">
    <citation type="journal article" date="2016" name="Nat. Commun.">
        <title>Thousands of microbial genomes shed light on interconnected biogeochemical processes in an aquifer system.</title>
        <authorList>
            <person name="Anantharaman K."/>
            <person name="Brown C.T."/>
            <person name="Hug L.A."/>
            <person name="Sharon I."/>
            <person name="Castelle C.J."/>
            <person name="Probst A.J."/>
            <person name="Thomas B.C."/>
            <person name="Singh A."/>
            <person name="Wilkins M.J."/>
            <person name="Karaoz U."/>
            <person name="Brodie E.L."/>
            <person name="Williams K.H."/>
            <person name="Hubbard S.S."/>
            <person name="Banfield J.F."/>
        </authorList>
    </citation>
    <scope>NUCLEOTIDE SEQUENCE [LARGE SCALE GENOMIC DNA]</scope>
</reference>
<name>A0A1F6X0W9_9BACT</name>
<dbReference type="Gene3D" id="3.40.50.300">
    <property type="entry name" value="P-loop containing nucleotide triphosphate hydrolases"/>
    <property type="match status" value="2"/>
</dbReference>
<feature type="region of interest" description="Disordered" evidence="1">
    <location>
        <begin position="451"/>
        <end position="512"/>
    </location>
</feature>
<feature type="compositionally biased region" description="Basic and acidic residues" evidence="1">
    <location>
        <begin position="637"/>
        <end position="657"/>
    </location>
</feature>
<evidence type="ECO:0000313" key="4">
    <source>
        <dbReference type="Proteomes" id="UP000185809"/>
    </source>
</evidence>
<feature type="compositionally biased region" description="Polar residues" evidence="1">
    <location>
        <begin position="617"/>
        <end position="636"/>
    </location>
</feature>
<dbReference type="PANTHER" id="PTHR30121">
    <property type="entry name" value="UNCHARACTERIZED PROTEIN YJGR-RELATED"/>
    <property type="match status" value="1"/>
</dbReference>
<dbReference type="Pfam" id="PF10412">
    <property type="entry name" value="TrwB_AAD_bind"/>
    <property type="match status" value="1"/>
</dbReference>
<proteinExistence type="predicted"/>
<dbReference type="SUPFAM" id="SSF52540">
    <property type="entry name" value="P-loop containing nucleoside triphosphate hydrolases"/>
    <property type="match status" value="1"/>
</dbReference>
<evidence type="ECO:0000256" key="1">
    <source>
        <dbReference type="SAM" id="MobiDB-lite"/>
    </source>
</evidence>
<dbReference type="Proteomes" id="UP000185809">
    <property type="component" value="Unassembled WGS sequence"/>
</dbReference>
<evidence type="ECO:0000259" key="2">
    <source>
        <dbReference type="Pfam" id="PF10412"/>
    </source>
</evidence>
<organism evidence="3 4">
    <name type="scientific">Candidatus Nomurabacteria bacterium RIFCSPLOWO2_01_FULL_33_24</name>
    <dbReference type="NCBI Taxonomy" id="1801765"/>
    <lineage>
        <taxon>Bacteria</taxon>
        <taxon>Candidatus Nomuraibacteriota</taxon>
    </lineage>
</organism>
<dbReference type="InterPro" id="IPR027417">
    <property type="entry name" value="P-loop_NTPase"/>
</dbReference>
<feature type="region of interest" description="Disordered" evidence="1">
    <location>
        <begin position="610"/>
        <end position="657"/>
    </location>
</feature>
<accession>A0A1F6X0W9</accession>
<dbReference type="EMBL" id="MFUP01000008">
    <property type="protein sequence ID" value="OGI87780.1"/>
    <property type="molecule type" value="Genomic_DNA"/>
</dbReference>
<feature type="domain" description="Type IV secretion system coupling protein TraD DNA-binding" evidence="2">
    <location>
        <begin position="26"/>
        <end position="343"/>
    </location>
</feature>
<dbReference type="InterPro" id="IPR051162">
    <property type="entry name" value="T4SS_component"/>
</dbReference>
<feature type="compositionally biased region" description="Polar residues" evidence="1">
    <location>
        <begin position="471"/>
        <end position="489"/>
    </location>
</feature>
<dbReference type="InterPro" id="IPR019476">
    <property type="entry name" value="T4SS_TraD_DNA-bd"/>
</dbReference>
<evidence type="ECO:0000313" key="3">
    <source>
        <dbReference type="EMBL" id="OGI87780.1"/>
    </source>
</evidence>
<dbReference type="CDD" id="cd01127">
    <property type="entry name" value="TrwB_TraG_TraD_VirD4"/>
    <property type="match status" value="1"/>
</dbReference>
<gene>
    <name evidence="3" type="ORF">A2995_00685</name>
</gene>